<evidence type="ECO:0000313" key="4">
    <source>
        <dbReference type="Proteomes" id="UP000460561"/>
    </source>
</evidence>
<dbReference type="PANTHER" id="PTHR11571">
    <property type="entry name" value="GLUTATHIONE S-TRANSFERASE"/>
    <property type="match status" value="1"/>
</dbReference>
<feature type="domain" description="GST N-terminal" evidence="1">
    <location>
        <begin position="1"/>
        <end position="86"/>
    </location>
</feature>
<dbReference type="AlphaFoldDB" id="A0A845A8V4"/>
<dbReference type="PANTHER" id="PTHR11571:SF263">
    <property type="entry name" value="GLUTATHIONE S-TRANSFERASE"/>
    <property type="match status" value="1"/>
</dbReference>
<dbReference type="EMBL" id="WTYQ01000002">
    <property type="protein sequence ID" value="MXP25441.1"/>
    <property type="molecule type" value="Genomic_DNA"/>
</dbReference>
<dbReference type="SUPFAM" id="SSF47616">
    <property type="entry name" value="GST C-terminal domain-like"/>
    <property type="match status" value="1"/>
</dbReference>
<dbReference type="Pfam" id="PF14497">
    <property type="entry name" value="GST_C_3"/>
    <property type="match status" value="1"/>
</dbReference>
<dbReference type="PROSITE" id="PS50405">
    <property type="entry name" value="GST_CTER"/>
    <property type="match status" value="1"/>
</dbReference>
<dbReference type="SUPFAM" id="SSF52833">
    <property type="entry name" value="Thioredoxin-like"/>
    <property type="match status" value="1"/>
</dbReference>
<dbReference type="PROSITE" id="PS50404">
    <property type="entry name" value="GST_NTER"/>
    <property type="match status" value="1"/>
</dbReference>
<organism evidence="3 4">
    <name type="scientific">Altericroceibacterium indicum</name>
    <dbReference type="NCBI Taxonomy" id="374177"/>
    <lineage>
        <taxon>Bacteria</taxon>
        <taxon>Pseudomonadati</taxon>
        <taxon>Pseudomonadota</taxon>
        <taxon>Alphaproteobacteria</taxon>
        <taxon>Sphingomonadales</taxon>
        <taxon>Erythrobacteraceae</taxon>
        <taxon>Altericroceibacterium</taxon>
    </lineage>
</organism>
<accession>A0A845A8V4</accession>
<dbReference type="InterPro" id="IPR010987">
    <property type="entry name" value="Glutathione-S-Trfase_C-like"/>
</dbReference>
<reference evidence="3 4" key="1">
    <citation type="submission" date="2019-12" db="EMBL/GenBank/DDBJ databases">
        <title>Genomic-based taxomic classification of the family Erythrobacteraceae.</title>
        <authorList>
            <person name="Xu L."/>
        </authorList>
    </citation>
    <scope>NUCLEOTIDE SEQUENCE [LARGE SCALE GENOMIC DNA]</scope>
    <source>
        <strain evidence="3 4">DSM 18604</strain>
    </source>
</reference>
<evidence type="ECO:0000259" key="1">
    <source>
        <dbReference type="PROSITE" id="PS50404"/>
    </source>
</evidence>
<dbReference type="Gene3D" id="3.40.30.10">
    <property type="entry name" value="Glutaredoxin"/>
    <property type="match status" value="1"/>
</dbReference>
<sequence>MAYDLWYWPTLPGRGEFVRLALEAAQIPYKDRAREVEDGFSAIPQHLDAMDTRHAFAVPLLETGSESIAQTPNILLFLAQEHGLGPKDAAGIRYLNQLQCDIADMVEEVHAVHHPISTSLYYEDQKDAAKLAAKHFREERIPKYLSHFERVASAHDGDWLLSGEDWSTGDTSIAYLLDGLHFMFPKRMNALAPEYPRLHSIRDQIFALDAIAAYRSSDRCASFGTEGIFRNYPELDAG</sequence>
<evidence type="ECO:0000313" key="3">
    <source>
        <dbReference type="EMBL" id="MXP25441.1"/>
    </source>
</evidence>
<protein>
    <submittedName>
        <fullName evidence="3">Glutathione S-transferase</fullName>
    </submittedName>
</protein>
<dbReference type="Proteomes" id="UP000460561">
    <property type="component" value="Unassembled WGS sequence"/>
</dbReference>
<dbReference type="InterPro" id="IPR050213">
    <property type="entry name" value="GST_superfamily"/>
</dbReference>
<evidence type="ECO:0000259" key="2">
    <source>
        <dbReference type="PROSITE" id="PS50405"/>
    </source>
</evidence>
<dbReference type="GO" id="GO:0006749">
    <property type="term" value="P:glutathione metabolic process"/>
    <property type="evidence" value="ECO:0007669"/>
    <property type="project" value="TreeGrafter"/>
</dbReference>
<feature type="domain" description="GST C-terminal" evidence="2">
    <location>
        <begin position="85"/>
        <end position="235"/>
    </location>
</feature>
<dbReference type="CDD" id="cd03192">
    <property type="entry name" value="GST_C_Sigma_like"/>
    <property type="match status" value="1"/>
</dbReference>
<dbReference type="OrthoDB" id="7203409at2"/>
<dbReference type="InterPro" id="IPR036282">
    <property type="entry name" value="Glutathione-S-Trfase_C_sf"/>
</dbReference>
<dbReference type="Gene3D" id="1.20.1050.10">
    <property type="match status" value="1"/>
</dbReference>
<dbReference type="InterPro" id="IPR004045">
    <property type="entry name" value="Glutathione_S-Trfase_N"/>
</dbReference>
<name>A0A845A8V4_9SPHN</name>
<comment type="caution">
    <text evidence="3">The sequence shown here is derived from an EMBL/GenBank/DDBJ whole genome shotgun (WGS) entry which is preliminary data.</text>
</comment>
<dbReference type="GO" id="GO:0004364">
    <property type="term" value="F:glutathione transferase activity"/>
    <property type="evidence" value="ECO:0007669"/>
    <property type="project" value="TreeGrafter"/>
</dbReference>
<gene>
    <name evidence="3" type="ORF">GRI39_05210</name>
</gene>
<dbReference type="InterPro" id="IPR036249">
    <property type="entry name" value="Thioredoxin-like_sf"/>
</dbReference>
<keyword evidence="3" id="KW-0808">Transferase</keyword>
<dbReference type="InterPro" id="IPR004046">
    <property type="entry name" value="GST_C"/>
</dbReference>
<proteinExistence type="predicted"/>
<keyword evidence="4" id="KW-1185">Reference proteome</keyword>
<dbReference type="RefSeq" id="WP_160738675.1">
    <property type="nucleotide sequence ID" value="NZ_WTYQ01000002.1"/>
</dbReference>